<feature type="compositionally biased region" description="Basic and acidic residues" evidence="1">
    <location>
        <begin position="151"/>
        <end position="161"/>
    </location>
</feature>
<dbReference type="AlphaFoldDB" id="Q6FJ62"/>
<dbReference type="GO" id="GO:0000172">
    <property type="term" value="C:ribonuclease MRP complex"/>
    <property type="evidence" value="ECO:0007669"/>
    <property type="project" value="EnsemblFungi"/>
</dbReference>
<dbReference type="InterPro" id="IPR007175">
    <property type="entry name" value="Rpr2/Snm1/Rpp21"/>
</dbReference>
<dbReference type="GO" id="GO:0042134">
    <property type="term" value="F:rRNA primary transcript binding"/>
    <property type="evidence" value="ECO:0007669"/>
    <property type="project" value="EnsemblFungi"/>
</dbReference>
<dbReference type="Pfam" id="PF04032">
    <property type="entry name" value="Rpr2"/>
    <property type="match status" value="1"/>
</dbReference>
<dbReference type="eggNOG" id="ENOG502S5IC">
    <property type="taxonomic scope" value="Eukaryota"/>
</dbReference>
<dbReference type="GO" id="GO:0000460">
    <property type="term" value="P:maturation of 5.8S rRNA"/>
    <property type="evidence" value="ECO:0007669"/>
    <property type="project" value="EnsemblFungi"/>
</dbReference>
<dbReference type="FunCoup" id="Q6FJ62">
    <property type="interactions" value="92"/>
</dbReference>
<protein>
    <submittedName>
        <fullName evidence="3">Uncharacterized protein</fullName>
    </submittedName>
</protein>
<evidence type="ECO:0000313" key="4">
    <source>
        <dbReference type="Proteomes" id="UP000002428"/>
    </source>
</evidence>
<dbReference type="GO" id="GO:0006397">
    <property type="term" value="P:mRNA processing"/>
    <property type="evidence" value="ECO:0007669"/>
    <property type="project" value="EnsemblFungi"/>
</dbReference>
<dbReference type="KEGG" id="cgr:2891293"/>
<gene>
    <name evidence="2 3" type="ordered locus">CAGL0M08888g</name>
</gene>
<evidence type="ECO:0000256" key="1">
    <source>
        <dbReference type="SAM" id="MobiDB-lite"/>
    </source>
</evidence>
<sequence>MNRDQKIQFRDKQIRHKYALLHAMPTIDVPELSGMYLKNFYNSVKRYQLNLPDHIVQPDKKFCGECGYIQIPDHSVDINIISGERPEISSIAKFKCKKCGHHYDETVLCRKQKVADSANISKDIGQVKKKTNNAKMRAKMRKQNSLTSLLSKKDKEKKDVTKSASMLSLDSFMKR</sequence>
<keyword evidence="4" id="KW-1185">Reference proteome</keyword>
<dbReference type="STRING" id="284593.Q6FJ62"/>
<dbReference type="Proteomes" id="UP000002428">
    <property type="component" value="Chromosome M"/>
</dbReference>
<evidence type="ECO:0000313" key="2">
    <source>
        <dbReference type="CGD" id="CAL0136247"/>
    </source>
</evidence>
<dbReference type="HOGENOM" id="CLU_122019_0_0_1"/>
<dbReference type="VEuPathDB" id="FungiDB:CAGL0M08888g"/>
<dbReference type="InParanoid" id="Q6FJ62"/>
<accession>Q6FJ62</accession>
<dbReference type="GO" id="GO:0030541">
    <property type="term" value="P:plasmid partitioning"/>
    <property type="evidence" value="ECO:0007669"/>
    <property type="project" value="EnsemblFungi"/>
</dbReference>
<dbReference type="CGD" id="CAL0136247">
    <property type="gene designation" value="CAGL0M08888g"/>
</dbReference>
<dbReference type="OMA" id="KCIQVNC"/>
<organism evidence="3 4">
    <name type="scientific">Candida glabrata (strain ATCC 2001 / BCRC 20586 / JCM 3761 / NBRC 0622 / NRRL Y-65 / CBS 138)</name>
    <name type="common">Yeast</name>
    <name type="synonym">Nakaseomyces glabratus</name>
    <dbReference type="NCBI Taxonomy" id="284593"/>
    <lineage>
        <taxon>Eukaryota</taxon>
        <taxon>Fungi</taxon>
        <taxon>Dikarya</taxon>
        <taxon>Ascomycota</taxon>
        <taxon>Saccharomycotina</taxon>
        <taxon>Saccharomycetes</taxon>
        <taxon>Saccharomycetales</taxon>
        <taxon>Saccharomycetaceae</taxon>
        <taxon>Nakaseomyces</taxon>
    </lineage>
</organism>
<reference evidence="3 4" key="1">
    <citation type="journal article" date="2004" name="Nature">
        <title>Genome evolution in yeasts.</title>
        <authorList>
            <consortium name="Genolevures"/>
            <person name="Dujon B."/>
            <person name="Sherman D."/>
            <person name="Fischer G."/>
            <person name="Durrens P."/>
            <person name="Casaregola S."/>
            <person name="Lafontaine I."/>
            <person name="de Montigny J."/>
            <person name="Marck C."/>
            <person name="Neuveglise C."/>
            <person name="Talla E."/>
            <person name="Goffard N."/>
            <person name="Frangeul L."/>
            <person name="Aigle M."/>
            <person name="Anthouard V."/>
            <person name="Babour A."/>
            <person name="Barbe V."/>
            <person name="Barnay S."/>
            <person name="Blanchin S."/>
            <person name="Beckerich J.M."/>
            <person name="Beyne E."/>
            <person name="Bleykasten C."/>
            <person name="Boisrame A."/>
            <person name="Boyer J."/>
            <person name="Cattolico L."/>
            <person name="Confanioleri F."/>
            <person name="de Daruvar A."/>
            <person name="Despons L."/>
            <person name="Fabre E."/>
            <person name="Fairhead C."/>
            <person name="Ferry-Dumazet H."/>
            <person name="Groppi A."/>
            <person name="Hantraye F."/>
            <person name="Hennequin C."/>
            <person name="Jauniaux N."/>
            <person name="Joyet P."/>
            <person name="Kachouri R."/>
            <person name="Kerrest A."/>
            <person name="Koszul R."/>
            <person name="Lemaire M."/>
            <person name="Lesur I."/>
            <person name="Ma L."/>
            <person name="Muller H."/>
            <person name="Nicaud J.M."/>
            <person name="Nikolski M."/>
            <person name="Oztas S."/>
            <person name="Ozier-Kalogeropoulos O."/>
            <person name="Pellenz S."/>
            <person name="Potier S."/>
            <person name="Richard G.F."/>
            <person name="Straub M.L."/>
            <person name="Suleau A."/>
            <person name="Swennene D."/>
            <person name="Tekaia F."/>
            <person name="Wesolowski-Louvel M."/>
            <person name="Westhof E."/>
            <person name="Wirth B."/>
            <person name="Zeniou-Meyer M."/>
            <person name="Zivanovic I."/>
            <person name="Bolotin-Fukuhara M."/>
            <person name="Thierry A."/>
            <person name="Bouchier C."/>
            <person name="Caudron B."/>
            <person name="Scarpelli C."/>
            <person name="Gaillardin C."/>
            <person name="Weissenbach J."/>
            <person name="Wincker P."/>
            <person name="Souciet J.L."/>
        </authorList>
    </citation>
    <scope>NUCLEOTIDE SEQUENCE [LARGE SCALE GENOMIC DNA]</scope>
    <source>
        <strain evidence="4">ATCC 2001 / BCRC 20586 / JCM 3761 / NBRC 0622 / NRRL Y-65 / CBS 138</strain>
    </source>
</reference>
<dbReference type="EMBL" id="CR380959">
    <property type="protein sequence ID" value="CAG62708.1"/>
    <property type="molecule type" value="Genomic_DNA"/>
</dbReference>
<proteinExistence type="predicted"/>
<evidence type="ECO:0000313" key="3">
    <source>
        <dbReference type="EMBL" id="CAG62708.1"/>
    </source>
</evidence>
<feature type="region of interest" description="Disordered" evidence="1">
    <location>
        <begin position="135"/>
        <end position="163"/>
    </location>
</feature>
<name>Q6FJ62_CANGA</name>